<feature type="compositionally biased region" description="Acidic residues" evidence="12">
    <location>
        <begin position="174"/>
        <end position="183"/>
    </location>
</feature>
<evidence type="ECO:0000256" key="8">
    <source>
        <dbReference type="ARBA" id="ARBA00023212"/>
    </source>
</evidence>
<dbReference type="InterPro" id="IPR001611">
    <property type="entry name" value="Leu-rich_rpt"/>
</dbReference>
<feature type="compositionally biased region" description="Basic and acidic residues" evidence="12">
    <location>
        <begin position="123"/>
        <end position="155"/>
    </location>
</feature>
<evidence type="ECO:0000256" key="12">
    <source>
        <dbReference type="SAM" id="MobiDB-lite"/>
    </source>
</evidence>
<evidence type="ECO:0000313" key="13">
    <source>
        <dbReference type="EMBL" id="CAD7241838.1"/>
    </source>
</evidence>
<dbReference type="PANTHER" id="PTHR15454:SF73">
    <property type="entry name" value="DYNEIN AXONEMAL LIGHT CHAIN 1"/>
    <property type="match status" value="1"/>
</dbReference>
<dbReference type="EMBL" id="CAJPEV010000182">
    <property type="protein sequence ID" value="CAG0881952.1"/>
    <property type="molecule type" value="Genomic_DNA"/>
</dbReference>
<keyword evidence="6" id="KW-0243">Dynein</keyword>
<evidence type="ECO:0000313" key="14">
    <source>
        <dbReference type="Proteomes" id="UP000677054"/>
    </source>
</evidence>
<keyword evidence="7" id="KW-0505">Motor protein</keyword>
<keyword evidence="14" id="KW-1185">Reference proteome</keyword>
<comment type="similarity">
    <text evidence="10">Belongs to the dynein light chain LC1-type family.</text>
</comment>
<evidence type="ECO:0000256" key="2">
    <source>
        <dbReference type="ARBA" id="ARBA00022490"/>
    </source>
</evidence>
<keyword evidence="3" id="KW-0433">Leucine-rich repeat</keyword>
<dbReference type="EMBL" id="LR899699">
    <property type="protein sequence ID" value="CAD7241838.1"/>
    <property type="molecule type" value="Genomic_DNA"/>
</dbReference>
<protein>
    <recommendedName>
        <fullName evidence="11">Dynein axonemal light chain 1</fullName>
    </recommendedName>
</protein>
<dbReference type="GO" id="GO:0005874">
    <property type="term" value="C:microtubule"/>
    <property type="evidence" value="ECO:0007669"/>
    <property type="project" value="UniProtKB-KW"/>
</dbReference>
<keyword evidence="9" id="KW-0966">Cell projection</keyword>
<comment type="subcellular location">
    <subcellularLocation>
        <location evidence="1">Cytoplasm</location>
        <location evidence="1">Cytoskeleton</location>
        <location evidence="1">Cilium axoneme</location>
    </subcellularLocation>
</comment>
<dbReference type="OrthoDB" id="266138at2759"/>
<dbReference type="InterPro" id="IPR025875">
    <property type="entry name" value="Leu-rich_rpt_4"/>
</dbReference>
<dbReference type="InterPro" id="IPR032675">
    <property type="entry name" value="LRR_dom_sf"/>
</dbReference>
<dbReference type="PANTHER" id="PTHR15454">
    <property type="entry name" value="NISCHARIN RELATED"/>
    <property type="match status" value="1"/>
</dbReference>
<keyword evidence="2" id="KW-0963">Cytoplasm</keyword>
<evidence type="ECO:0000256" key="11">
    <source>
        <dbReference type="ARBA" id="ARBA00049760"/>
    </source>
</evidence>
<dbReference type="GO" id="GO:0045504">
    <property type="term" value="F:dynein heavy chain binding"/>
    <property type="evidence" value="ECO:0007669"/>
    <property type="project" value="TreeGrafter"/>
</dbReference>
<evidence type="ECO:0000256" key="9">
    <source>
        <dbReference type="ARBA" id="ARBA00023273"/>
    </source>
</evidence>
<evidence type="ECO:0000256" key="4">
    <source>
        <dbReference type="ARBA" id="ARBA00022701"/>
    </source>
</evidence>
<dbReference type="GO" id="GO:0005930">
    <property type="term" value="C:axoneme"/>
    <property type="evidence" value="ECO:0007669"/>
    <property type="project" value="UniProtKB-SubCell"/>
</dbReference>
<dbReference type="GO" id="GO:0030286">
    <property type="term" value="C:dynein complex"/>
    <property type="evidence" value="ECO:0007669"/>
    <property type="project" value="UniProtKB-KW"/>
</dbReference>
<dbReference type="Gene3D" id="3.80.10.10">
    <property type="entry name" value="Ribonuclease Inhibitor"/>
    <property type="match status" value="1"/>
</dbReference>
<evidence type="ECO:0000256" key="3">
    <source>
        <dbReference type="ARBA" id="ARBA00022614"/>
    </source>
</evidence>
<dbReference type="Pfam" id="PF12799">
    <property type="entry name" value="LRR_4"/>
    <property type="match status" value="1"/>
</dbReference>
<gene>
    <name evidence="13" type="ORF">DSTB1V02_LOCUS1816</name>
</gene>
<keyword evidence="4" id="KW-0493">Microtubule</keyword>
<evidence type="ECO:0000256" key="1">
    <source>
        <dbReference type="ARBA" id="ARBA00004430"/>
    </source>
</evidence>
<dbReference type="SMART" id="SM00365">
    <property type="entry name" value="LRR_SD22"/>
    <property type="match status" value="3"/>
</dbReference>
<dbReference type="Proteomes" id="UP000677054">
    <property type="component" value="Unassembled WGS sequence"/>
</dbReference>
<sequence>MIDKITGLQGLKNLRILSLGRNYIKSFSGLEAVGETLEELWISYNLIEKMKGINSLKNLKVLYMSNNLVKDWAEFDRLKELPHLEDLVLENNPLQLRYNSWRDWCLQGVLPRLPCLTKLEGKPTVEAKTSEEPSADAERDSMDDVIHGHGQEQGHHPHLAASDRQPEPQVFDQPEPDQPLDED</sequence>
<evidence type="ECO:0000256" key="7">
    <source>
        <dbReference type="ARBA" id="ARBA00023175"/>
    </source>
</evidence>
<dbReference type="GO" id="GO:0036158">
    <property type="term" value="P:outer dynein arm assembly"/>
    <property type="evidence" value="ECO:0007669"/>
    <property type="project" value="TreeGrafter"/>
</dbReference>
<dbReference type="SUPFAM" id="SSF52058">
    <property type="entry name" value="L domain-like"/>
    <property type="match status" value="1"/>
</dbReference>
<keyword evidence="5" id="KW-0677">Repeat</keyword>
<organism evidence="13">
    <name type="scientific">Darwinula stevensoni</name>
    <dbReference type="NCBI Taxonomy" id="69355"/>
    <lineage>
        <taxon>Eukaryota</taxon>
        <taxon>Metazoa</taxon>
        <taxon>Ecdysozoa</taxon>
        <taxon>Arthropoda</taxon>
        <taxon>Crustacea</taxon>
        <taxon>Oligostraca</taxon>
        <taxon>Ostracoda</taxon>
        <taxon>Podocopa</taxon>
        <taxon>Podocopida</taxon>
        <taxon>Darwinulocopina</taxon>
        <taxon>Darwinuloidea</taxon>
        <taxon>Darwinulidae</taxon>
        <taxon>Darwinula</taxon>
    </lineage>
</organism>
<feature type="region of interest" description="Disordered" evidence="12">
    <location>
        <begin position="123"/>
        <end position="183"/>
    </location>
</feature>
<evidence type="ECO:0000256" key="6">
    <source>
        <dbReference type="ARBA" id="ARBA00023017"/>
    </source>
</evidence>
<dbReference type="GO" id="GO:0043014">
    <property type="term" value="F:alpha-tubulin binding"/>
    <property type="evidence" value="ECO:0007669"/>
    <property type="project" value="TreeGrafter"/>
</dbReference>
<name>A0A7R8X6Y2_9CRUS</name>
<dbReference type="PROSITE" id="PS51450">
    <property type="entry name" value="LRR"/>
    <property type="match status" value="3"/>
</dbReference>
<evidence type="ECO:0000256" key="10">
    <source>
        <dbReference type="ARBA" id="ARBA00049659"/>
    </source>
</evidence>
<dbReference type="AlphaFoldDB" id="A0A7R8X6Y2"/>
<evidence type="ECO:0000256" key="5">
    <source>
        <dbReference type="ARBA" id="ARBA00022737"/>
    </source>
</evidence>
<accession>A0A7R8X6Y2</accession>
<keyword evidence="8" id="KW-0206">Cytoskeleton</keyword>
<reference evidence="13" key="1">
    <citation type="submission" date="2020-11" db="EMBL/GenBank/DDBJ databases">
        <authorList>
            <person name="Tran Van P."/>
        </authorList>
    </citation>
    <scope>NUCLEOTIDE SEQUENCE</scope>
</reference>
<proteinExistence type="inferred from homology"/>